<evidence type="ECO:0000256" key="1">
    <source>
        <dbReference type="SAM" id="Coils"/>
    </source>
</evidence>
<gene>
    <name evidence="2" type="ORF">ACFSKP_04470</name>
</gene>
<feature type="coiled-coil region" evidence="1">
    <location>
        <begin position="87"/>
        <end position="132"/>
    </location>
</feature>
<dbReference type="PROSITE" id="PS51257">
    <property type="entry name" value="PROKAR_LIPOPROTEIN"/>
    <property type="match status" value="1"/>
</dbReference>
<keyword evidence="1" id="KW-0175">Coiled coil</keyword>
<dbReference type="EMBL" id="JBHUIM010000001">
    <property type="protein sequence ID" value="MFD2245497.1"/>
    <property type="molecule type" value="Genomic_DNA"/>
</dbReference>
<evidence type="ECO:0000313" key="2">
    <source>
        <dbReference type="EMBL" id="MFD2245497.1"/>
    </source>
</evidence>
<comment type="caution">
    <text evidence="2">The sequence shown here is derived from an EMBL/GenBank/DDBJ whole genome shotgun (WGS) entry which is preliminary data.</text>
</comment>
<sequence length="238" mass="27987">MKINPIHNAMRYAAALCLCLALLSCERNRTVEDTEEITVDTAEREDTARVVRTGKTAEDRLEELRGWMNEKSGSADTAIRRDWPEVKEKFRQRTAELDEDIDSLSAESKEEYNQLKSRYQRWEERQERRQQTPLDKAKLTQWQEQLLREYKDINKISPQNIREAYLTFMGVVRAKRQKWTQSDWDYVDYVYGQLNQRRGEIEGQIASGDNLKIRSLQAEYLTLEGSADAGSLMRDLRK</sequence>
<keyword evidence="3" id="KW-1185">Reference proteome</keyword>
<name>A0ABW5CV63_9BACT</name>
<evidence type="ECO:0008006" key="4">
    <source>
        <dbReference type="Google" id="ProtNLM"/>
    </source>
</evidence>
<dbReference type="Proteomes" id="UP001597374">
    <property type="component" value="Unassembled WGS sequence"/>
</dbReference>
<organism evidence="2 3">
    <name type="scientific">Pontibacter ruber</name>
    <dbReference type="NCBI Taxonomy" id="1343895"/>
    <lineage>
        <taxon>Bacteria</taxon>
        <taxon>Pseudomonadati</taxon>
        <taxon>Bacteroidota</taxon>
        <taxon>Cytophagia</taxon>
        <taxon>Cytophagales</taxon>
        <taxon>Hymenobacteraceae</taxon>
        <taxon>Pontibacter</taxon>
    </lineage>
</organism>
<proteinExistence type="predicted"/>
<evidence type="ECO:0000313" key="3">
    <source>
        <dbReference type="Proteomes" id="UP001597374"/>
    </source>
</evidence>
<reference evidence="3" key="1">
    <citation type="journal article" date="2019" name="Int. J. Syst. Evol. Microbiol.">
        <title>The Global Catalogue of Microorganisms (GCM) 10K type strain sequencing project: providing services to taxonomists for standard genome sequencing and annotation.</title>
        <authorList>
            <consortium name="The Broad Institute Genomics Platform"/>
            <consortium name="The Broad Institute Genome Sequencing Center for Infectious Disease"/>
            <person name="Wu L."/>
            <person name="Ma J."/>
        </authorList>
    </citation>
    <scope>NUCLEOTIDE SEQUENCE [LARGE SCALE GENOMIC DNA]</scope>
    <source>
        <strain evidence="3">CGMCC 4.1782</strain>
    </source>
</reference>
<protein>
    <recommendedName>
        <fullName evidence="4">DUF349 domain-containing protein</fullName>
    </recommendedName>
</protein>
<accession>A0ABW5CV63</accession>
<dbReference type="RefSeq" id="WP_250429044.1">
    <property type="nucleotide sequence ID" value="NZ_JALPRR010000002.1"/>
</dbReference>